<dbReference type="GeneID" id="66579771"/>
<reference evidence="1 2" key="1">
    <citation type="submission" date="2018-08" db="EMBL/GenBank/DDBJ databases">
        <title>A genome reference for cultivated species of the human gut microbiota.</title>
        <authorList>
            <person name="Zou Y."/>
            <person name="Xue W."/>
            <person name="Luo G."/>
        </authorList>
    </citation>
    <scope>NUCLEOTIDE SEQUENCE [LARGE SCALE GENOMIC DNA]</scope>
    <source>
        <strain evidence="1 2">AF15-20</strain>
    </source>
</reference>
<dbReference type="RefSeq" id="WP_118325373.1">
    <property type="nucleotide sequence ID" value="NZ_DBFOYD010000035.1"/>
</dbReference>
<dbReference type="EMBL" id="QRYQ01000014">
    <property type="protein sequence ID" value="RGU90959.1"/>
    <property type="molecule type" value="Genomic_DNA"/>
</dbReference>
<sequence length="264" mass="28932">MKADSLSCKNLSAQYNLLASRNIALKNPALKERQNRIAKEIMDISNYLSKSANLIENTENKQLLFQPGKLNFTKYVNLNLVSQLTKQSRYSYGSISYTASLKEWNKNYTRDYFHVGANAAILDGEIKSSISARLWKNKKFDPRVVLQGEASVALLSSTVNARIGNSKVYASARATGQVGVAYANCKAVFSKKVQSFEAGVGVAALRGETRCVLNILGAKVTLTAQGSVGSAEANFSYHFSNREWEIGSKLGFIAGLGFKINVSY</sequence>
<comment type="caution">
    <text evidence="1">The sequence shown here is derived from an EMBL/GenBank/DDBJ whole genome shotgun (WGS) entry which is preliminary data.</text>
</comment>
<evidence type="ECO:0000313" key="2">
    <source>
        <dbReference type="Proteomes" id="UP000265489"/>
    </source>
</evidence>
<name>A0A395W6W8_9FIRM</name>
<dbReference type="AlphaFoldDB" id="A0A395W6W8"/>
<protein>
    <submittedName>
        <fullName evidence="1">Uncharacterized protein</fullName>
    </submittedName>
</protein>
<evidence type="ECO:0000313" key="1">
    <source>
        <dbReference type="EMBL" id="RGU90959.1"/>
    </source>
</evidence>
<accession>A0A395W6W8</accession>
<proteinExistence type="predicted"/>
<gene>
    <name evidence="1" type="ORF">DWW32_07910</name>
</gene>
<organism evidence="1 2">
    <name type="scientific">Holdemanella biformis</name>
    <dbReference type="NCBI Taxonomy" id="1735"/>
    <lineage>
        <taxon>Bacteria</taxon>
        <taxon>Bacillati</taxon>
        <taxon>Bacillota</taxon>
        <taxon>Erysipelotrichia</taxon>
        <taxon>Erysipelotrichales</taxon>
        <taxon>Erysipelotrichaceae</taxon>
        <taxon>Holdemanella</taxon>
    </lineage>
</organism>
<dbReference type="Proteomes" id="UP000265489">
    <property type="component" value="Unassembled WGS sequence"/>
</dbReference>